<evidence type="ECO:0000256" key="1">
    <source>
        <dbReference type="ARBA" id="ARBA00004225"/>
    </source>
</evidence>
<organism evidence="17">
    <name type="scientific">Bostrichoidea sp. 5 KM-2017</name>
    <dbReference type="NCBI Taxonomy" id="2219279"/>
    <lineage>
        <taxon>Eukaryota</taxon>
        <taxon>Metazoa</taxon>
        <taxon>Ecdysozoa</taxon>
        <taxon>Arthropoda</taxon>
        <taxon>Hexapoda</taxon>
        <taxon>Insecta</taxon>
        <taxon>Pterygota</taxon>
        <taxon>Neoptera</taxon>
        <taxon>Endopterygota</taxon>
        <taxon>Coleoptera</taxon>
        <taxon>Polyphaga</taxon>
        <taxon>Bostrichiformia</taxon>
    </lineage>
</organism>
<evidence type="ECO:0000256" key="16">
    <source>
        <dbReference type="SAM" id="Phobius"/>
    </source>
</evidence>
<evidence type="ECO:0000256" key="12">
    <source>
        <dbReference type="ARBA" id="ARBA00023128"/>
    </source>
</evidence>
<comment type="similarity">
    <text evidence="2">Belongs to the complex I subunit 6 family.</text>
</comment>
<dbReference type="InterPro" id="IPR050269">
    <property type="entry name" value="ComplexI_Subunit6"/>
</dbReference>
<evidence type="ECO:0000256" key="15">
    <source>
        <dbReference type="ARBA" id="ARBA00049551"/>
    </source>
</evidence>
<protein>
    <recommendedName>
        <fullName evidence="4">NADH-ubiquinone oxidoreductase chain 6</fullName>
        <ecNumber evidence="3">7.1.1.2</ecNumber>
    </recommendedName>
    <alternativeName>
        <fullName evidence="14">NADH dehydrogenase subunit 6</fullName>
    </alternativeName>
</protein>
<feature type="transmembrane region" description="Helical" evidence="16">
    <location>
        <begin position="122"/>
        <end position="145"/>
    </location>
</feature>
<name>A0A346RGR0_9COLE</name>
<keyword evidence="9" id="KW-0249">Electron transport</keyword>
<dbReference type="PANTHER" id="PTHR11435:SF1">
    <property type="entry name" value="NADH-UBIQUINONE OXIDOREDUCTASE CHAIN 6"/>
    <property type="match status" value="1"/>
</dbReference>
<evidence type="ECO:0000256" key="8">
    <source>
        <dbReference type="ARBA" id="ARBA00022967"/>
    </source>
</evidence>
<feature type="transmembrane region" description="Helical" evidence="16">
    <location>
        <begin position="79"/>
        <end position="102"/>
    </location>
</feature>
<keyword evidence="6" id="KW-0679">Respiratory chain</keyword>
<evidence type="ECO:0000256" key="6">
    <source>
        <dbReference type="ARBA" id="ARBA00022660"/>
    </source>
</evidence>
<dbReference type="EC" id="7.1.1.2" evidence="3"/>
<reference evidence="17" key="1">
    <citation type="journal article" date="2018" name="J. ISSAAS">
        <title>The contribution of mitochondrial metagenomics to large-scale data mining and phylogenetic analysis of Coleoptera.</title>
        <authorList>
            <person name="Miller K."/>
            <person name="Linard B."/>
            <person name="Motyka M."/>
            <person name="Bocek M."/>
            <person name="Vogler A.P."/>
        </authorList>
    </citation>
    <scope>NUCLEOTIDE SEQUENCE</scope>
</reference>
<gene>
    <name evidence="17" type="primary">nad6</name>
</gene>
<feature type="transmembrane region" description="Helical" evidence="16">
    <location>
        <begin position="21"/>
        <end position="40"/>
    </location>
</feature>
<keyword evidence="5" id="KW-0813">Transport</keyword>
<keyword evidence="8" id="KW-1278">Translocase</keyword>
<evidence type="ECO:0000313" key="17">
    <source>
        <dbReference type="EMBL" id="AXS65257.1"/>
    </source>
</evidence>
<keyword evidence="10 16" id="KW-1133">Transmembrane helix</keyword>
<dbReference type="GO" id="GO:0031966">
    <property type="term" value="C:mitochondrial membrane"/>
    <property type="evidence" value="ECO:0007669"/>
    <property type="project" value="UniProtKB-SubCell"/>
</dbReference>
<evidence type="ECO:0000256" key="4">
    <source>
        <dbReference type="ARBA" id="ARBA00021095"/>
    </source>
</evidence>
<dbReference type="EMBL" id="MG193380">
    <property type="protein sequence ID" value="AXS65257.1"/>
    <property type="molecule type" value="Genomic_DNA"/>
</dbReference>
<evidence type="ECO:0000256" key="3">
    <source>
        <dbReference type="ARBA" id="ARBA00012944"/>
    </source>
</evidence>
<evidence type="ECO:0000256" key="2">
    <source>
        <dbReference type="ARBA" id="ARBA00005698"/>
    </source>
</evidence>
<keyword evidence="11" id="KW-0520">NAD</keyword>
<keyword evidence="12 17" id="KW-0496">Mitochondrion</keyword>
<comment type="catalytic activity">
    <reaction evidence="15">
        <text>a ubiquinone + NADH + 5 H(+)(in) = a ubiquinol + NAD(+) + 4 H(+)(out)</text>
        <dbReference type="Rhea" id="RHEA:29091"/>
        <dbReference type="Rhea" id="RHEA-COMP:9565"/>
        <dbReference type="Rhea" id="RHEA-COMP:9566"/>
        <dbReference type="ChEBI" id="CHEBI:15378"/>
        <dbReference type="ChEBI" id="CHEBI:16389"/>
        <dbReference type="ChEBI" id="CHEBI:17976"/>
        <dbReference type="ChEBI" id="CHEBI:57540"/>
        <dbReference type="ChEBI" id="CHEBI:57945"/>
        <dbReference type="EC" id="7.1.1.2"/>
    </reaction>
</comment>
<accession>A0A346RGR0</accession>
<dbReference type="GO" id="GO:0008137">
    <property type="term" value="F:NADH dehydrogenase (ubiquinone) activity"/>
    <property type="evidence" value="ECO:0007669"/>
    <property type="project" value="UniProtKB-EC"/>
</dbReference>
<keyword evidence="13 16" id="KW-0472">Membrane</keyword>
<evidence type="ECO:0000256" key="14">
    <source>
        <dbReference type="ARBA" id="ARBA00031019"/>
    </source>
</evidence>
<comment type="subcellular location">
    <subcellularLocation>
        <location evidence="1">Mitochondrion membrane</location>
        <topology evidence="1">Multi-pass membrane protein</topology>
    </subcellularLocation>
</comment>
<dbReference type="PANTHER" id="PTHR11435">
    <property type="entry name" value="NADH UBIQUINONE OXIDOREDUCTASE SUBUNIT ND6"/>
    <property type="match status" value="1"/>
</dbReference>
<evidence type="ECO:0000256" key="5">
    <source>
        <dbReference type="ARBA" id="ARBA00022448"/>
    </source>
</evidence>
<feature type="transmembrane region" description="Helical" evidence="16">
    <location>
        <begin position="46"/>
        <end position="67"/>
    </location>
</feature>
<evidence type="ECO:0000256" key="10">
    <source>
        <dbReference type="ARBA" id="ARBA00022989"/>
    </source>
</evidence>
<evidence type="ECO:0000256" key="7">
    <source>
        <dbReference type="ARBA" id="ARBA00022692"/>
    </source>
</evidence>
<geneLocation type="mitochondrion" evidence="17"/>
<evidence type="ECO:0000256" key="9">
    <source>
        <dbReference type="ARBA" id="ARBA00022982"/>
    </source>
</evidence>
<keyword evidence="7 16" id="KW-0812">Transmembrane</keyword>
<proteinExistence type="inferred from homology"/>
<evidence type="ECO:0000256" key="13">
    <source>
        <dbReference type="ARBA" id="ARBA00023136"/>
    </source>
</evidence>
<sequence>MLNLTLISIILSISMIMMKHPLSITIILIIQSLLISLISGSLNYDFWFSYIMFMIMIGGMLVVFIYMTSIASNEKFNMFKMWLTLPIMLIIPNMGMMFFMNMEDTKLSKTWKFNEISLIKFYSWPSSLLMITLMIYLLMALIAIVKITQTNKGPLRQMN</sequence>
<evidence type="ECO:0000256" key="11">
    <source>
        <dbReference type="ARBA" id="ARBA00023027"/>
    </source>
</evidence>
<dbReference type="AlphaFoldDB" id="A0A346RGR0"/>